<evidence type="ECO:0000313" key="8">
    <source>
        <dbReference type="Proteomes" id="UP000030341"/>
    </source>
</evidence>
<dbReference type="HOGENOM" id="CLU_069324_0_0_6"/>
<feature type="transmembrane region" description="Helical" evidence="5">
    <location>
        <begin position="36"/>
        <end position="54"/>
    </location>
</feature>
<feature type="transmembrane region" description="Helical" evidence="5">
    <location>
        <begin position="116"/>
        <end position="134"/>
    </location>
</feature>
<feature type="transmembrane region" description="Helical" evidence="5">
    <location>
        <begin position="173"/>
        <end position="194"/>
    </location>
</feature>
<dbReference type="EMBL" id="CP009888">
    <property type="protein sequence ID" value="AIY65353.1"/>
    <property type="molecule type" value="Genomic_DNA"/>
</dbReference>
<reference evidence="7 8" key="1">
    <citation type="submission" date="2014-11" db="EMBL/GenBank/DDBJ databases">
        <title>Complete Genome Sequence of Pseudoalteromonas sp. Strain OCN003 Isolated from Kaneohe Bay, Oahu, Hawaii.</title>
        <authorList>
            <person name="Beurmann S."/>
            <person name="Videau P."/>
            <person name="Ushijima B."/>
            <person name="Smith A.M."/>
            <person name="Aeby G.S."/>
            <person name="Callahan S.M."/>
            <person name="Belcaid M."/>
        </authorList>
    </citation>
    <scope>NUCLEOTIDE SEQUENCE [LARGE SCALE GENOMIC DNA]</scope>
    <source>
        <strain evidence="7 8">OCN003</strain>
    </source>
</reference>
<dbReference type="AlphaFoldDB" id="A0A0A7EFN1"/>
<evidence type="ECO:0000256" key="2">
    <source>
        <dbReference type="ARBA" id="ARBA00022692"/>
    </source>
</evidence>
<feature type="transmembrane region" description="Helical" evidence="5">
    <location>
        <begin position="200"/>
        <end position="221"/>
    </location>
</feature>
<proteinExistence type="predicted"/>
<evidence type="ECO:0000256" key="4">
    <source>
        <dbReference type="ARBA" id="ARBA00023136"/>
    </source>
</evidence>
<dbReference type="PANTHER" id="PTHR32322:SF9">
    <property type="entry name" value="AMINO-ACID METABOLITE EFFLUX PUMP-RELATED"/>
    <property type="match status" value="1"/>
</dbReference>
<dbReference type="Proteomes" id="UP000030341">
    <property type="component" value="Chromosome 1"/>
</dbReference>
<keyword evidence="4 5" id="KW-0472">Membrane</keyword>
<dbReference type="KEGG" id="pseo:OM33_09460"/>
<dbReference type="InterPro" id="IPR037185">
    <property type="entry name" value="EmrE-like"/>
</dbReference>
<comment type="subcellular location">
    <subcellularLocation>
        <location evidence="1">Membrane</location>
        <topology evidence="1">Multi-pass membrane protein</topology>
    </subcellularLocation>
</comment>
<name>A0A0A7EFN1_9GAMM</name>
<accession>A0A0A7EFN1</accession>
<feature type="transmembrane region" description="Helical" evidence="5">
    <location>
        <begin position="140"/>
        <end position="161"/>
    </location>
</feature>
<protein>
    <submittedName>
        <fullName evidence="7">Membrane protein</fullName>
    </submittedName>
</protein>
<feature type="transmembrane region" description="Helical" evidence="5">
    <location>
        <begin position="90"/>
        <end position="109"/>
    </location>
</feature>
<organism evidence="7 8">
    <name type="scientific">Pseudoalteromonas piratica</name>
    <dbReference type="NCBI Taxonomy" id="1348114"/>
    <lineage>
        <taxon>Bacteria</taxon>
        <taxon>Pseudomonadati</taxon>
        <taxon>Pseudomonadota</taxon>
        <taxon>Gammaproteobacteria</taxon>
        <taxon>Alteromonadales</taxon>
        <taxon>Pseudoalteromonadaceae</taxon>
        <taxon>Pseudoalteromonas</taxon>
    </lineage>
</organism>
<dbReference type="RefSeq" id="WP_038641158.1">
    <property type="nucleotide sequence ID" value="NZ_CP009888.1"/>
</dbReference>
<dbReference type="OrthoDB" id="321830at2"/>
<evidence type="ECO:0000256" key="3">
    <source>
        <dbReference type="ARBA" id="ARBA00022989"/>
    </source>
</evidence>
<dbReference type="STRING" id="1348114.OM33_09460"/>
<gene>
    <name evidence="7" type="ORF">OM33_09460</name>
</gene>
<evidence type="ECO:0000259" key="6">
    <source>
        <dbReference type="Pfam" id="PF00892"/>
    </source>
</evidence>
<evidence type="ECO:0000256" key="1">
    <source>
        <dbReference type="ARBA" id="ARBA00004141"/>
    </source>
</evidence>
<evidence type="ECO:0000313" key="7">
    <source>
        <dbReference type="EMBL" id="AIY65353.1"/>
    </source>
</evidence>
<sequence length="281" mass="30066">MRILLITLLSLIAFAGNSILCRIALGQGLIDAASFTSIRLFSGAITLFILYALFHKNKQTASKGSWLGAVYLFIYAVTFSYAYISLETAIGALVLFSSVQFSMFAYTFFSGTKIYPIEWFGALIAFIGFSYLVLPDISSPSLIGFVLMVISGMAWAGYTLVGKKSSNPLADTAFNFMRTLPFITLLSLITLNSITASTTGVLLAVIAGSVTSGIGYAIWYFALKHLTSVQAAVSQLSVPIIAGIGGFLFLSEPISERLAISGAIILIGILLVVLSKKPLKS</sequence>
<dbReference type="InterPro" id="IPR050638">
    <property type="entry name" value="AA-Vitamin_Transporters"/>
</dbReference>
<keyword evidence="8" id="KW-1185">Reference proteome</keyword>
<feature type="transmembrane region" description="Helical" evidence="5">
    <location>
        <begin position="257"/>
        <end position="275"/>
    </location>
</feature>
<feature type="transmembrane region" description="Helical" evidence="5">
    <location>
        <begin position="233"/>
        <end position="251"/>
    </location>
</feature>
<dbReference type="PANTHER" id="PTHR32322">
    <property type="entry name" value="INNER MEMBRANE TRANSPORTER"/>
    <property type="match status" value="1"/>
</dbReference>
<dbReference type="eggNOG" id="COG0697">
    <property type="taxonomic scope" value="Bacteria"/>
</dbReference>
<feature type="transmembrane region" description="Helical" evidence="5">
    <location>
        <begin position="66"/>
        <end position="84"/>
    </location>
</feature>
<dbReference type="InterPro" id="IPR000620">
    <property type="entry name" value="EamA_dom"/>
</dbReference>
<evidence type="ECO:0000256" key="5">
    <source>
        <dbReference type="SAM" id="Phobius"/>
    </source>
</evidence>
<dbReference type="Pfam" id="PF00892">
    <property type="entry name" value="EamA"/>
    <property type="match status" value="1"/>
</dbReference>
<keyword evidence="3 5" id="KW-1133">Transmembrane helix</keyword>
<keyword evidence="2 5" id="KW-0812">Transmembrane</keyword>
<dbReference type="SUPFAM" id="SSF103481">
    <property type="entry name" value="Multidrug resistance efflux transporter EmrE"/>
    <property type="match status" value="2"/>
</dbReference>
<feature type="domain" description="EamA" evidence="6">
    <location>
        <begin position="143"/>
        <end position="273"/>
    </location>
</feature>
<dbReference type="GO" id="GO:0016020">
    <property type="term" value="C:membrane"/>
    <property type="evidence" value="ECO:0007669"/>
    <property type="project" value="UniProtKB-SubCell"/>
</dbReference>